<feature type="domain" description="BING4 C-terminal" evidence="6">
    <location>
        <begin position="1"/>
        <end position="65"/>
    </location>
</feature>
<proteinExistence type="predicted"/>
<dbReference type="EMBL" id="JAPDFW010000063">
    <property type="protein sequence ID" value="KAJ5076178.1"/>
    <property type="molecule type" value="Genomic_DNA"/>
</dbReference>
<keyword evidence="5" id="KW-0175">Coiled coil</keyword>
<evidence type="ECO:0000313" key="8">
    <source>
        <dbReference type="Proteomes" id="UP001149090"/>
    </source>
</evidence>
<protein>
    <submittedName>
        <fullName evidence="7">Wd-repeat protein bing4</fullName>
    </submittedName>
</protein>
<evidence type="ECO:0000259" key="6">
    <source>
        <dbReference type="SMART" id="SM01033"/>
    </source>
</evidence>
<keyword evidence="4" id="KW-0539">Nucleus</keyword>
<keyword evidence="2" id="KW-0853">WD repeat</keyword>
<gene>
    <name evidence="7" type="ORF">M0811_07042</name>
</gene>
<reference evidence="7" key="1">
    <citation type="submission" date="2022-10" db="EMBL/GenBank/DDBJ databases">
        <title>Novel sulphate-reducing endosymbionts in the free-living metamonad Anaeramoeba.</title>
        <authorList>
            <person name="Jerlstrom-Hultqvist J."/>
            <person name="Cepicka I."/>
            <person name="Gallot-Lavallee L."/>
            <person name="Salas-Leiva D."/>
            <person name="Curtis B.A."/>
            <person name="Zahonova K."/>
            <person name="Pipaliya S."/>
            <person name="Dacks J."/>
            <person name="Roger A.J."/>
        </authorList>
    </citation>
    <scope>NUCLEOTIDE SEQUENCE</scope>
    <source>
        <strain evidence="7">BMAN</strain>
    </source>
</reference>
<evidence type="ECO:0000256" key="5">
    <source>
        <dbReference type="SAM" id="Coils"/>
    </source>
</evidence>
<dbReference type="InterPro" id="IPR012952">
    <property type="entry name" value="BING4_C_dom"/>
</dbReference>
<feature type="coiled-coil region" evidence="5">
    <location>
        <begin position="119"/>
        <end position="155"/>
    </location>
</feature>
<dbReference type="PANTHER" id="PTHR14085:SF3">
    <property type="entry name" value="WD REPEAT-CONTAINING PROTEIN 46"/>
    <property type="match status" value="1"/>
</dbReference>
<name>A0A9Q0LRI7_ANAIG</name>
<dbReference type="Pfam" id="PF08149">
    <property type="entry name" value="BING4CT"/>
    <property type="match status" value="1"/>
</dbReference>
<dbReference type="InterPro" id="IPR040315">
    <property type="entry name" value="WDR46/Utp7"/>
</dbReference>
<accession>A0A9Q0LRI7</accession>
<evidence type="ECO:0000256" key="2">
    <source>
        <dbReference type="ARBA" id="ARBA00022574"/>
    </source>
</evidence>
<evidence type="ECO:0000256" key="4">
    <source>
        <dbReference type="ARBA" id="ARBA00023242"/>
    </source>
</evidence>
<comment type="caution">
    <text evidence="7">The sequence shown here is derived from an EMBL/GenBank/DDBJ whole genome shotgun (WGS) entry which is preliminary data.</text>
</comment>
<keyword evidence="3" id="KW-0677">Repeat</keyword>
<dbReference type="GO" id="GO:0032040">
    <property type="term" value="C:small-subunit processome"/>
    <property type="evidence" value="ECO:0007669"/>
    <property type="project" value="TreeGrafter"/>
</dbReference>
<dbReference type="AlphaFoldDB" id="A0A9Q0LRI7"/>
<dbReference type="GO" id="GO:0030686">
    <property type="term" value="C:90S preribosome"/>
    <property type="evidence" value="ECO:0007669"/>
    <property type="project" value="TreeGrafter"/>
</dbReference>
<evidence type="ECO:0000256" key="1">
    <source>
        <dbReference type="ARBA" id="ARBA00004604"/>
    </source>
</evidence>
<evidence type="ECO:0000256" key="3">
    <source>
        <dbReference type="ARBA" id="ARBA00022737"/>
    </source>
</evidence>
<evidence type="ECO:0000313" key="7">
    <source>
        <dbReference type="EMBL" id="KAJ5076178.1"/>
    </source>
</evidence>
<dbReference type="Proteomes" id="UP001149090">
    <property type="component" value="Unassembled WGS sequence"/>
</dbReference>
<sequence length="173" mass="20161">MFSPFEDVLGVGLSNGFQSLIIPGAGEPNIDTYENNPFATRKERAEQTVKNLLEKVPSEMITLDPNFVGNVADSREDITLQKNKINFEANNPTQNYQRPFISQTTRLKRKLKRKQKNVIDEQTLKLQKMIEKRRIANEKRSIQAKERKKKQFQEQDVEKTKTLPALQRFLRKN</sequence>
<dbReference type="OrthoDB" id="10251154at2759"/>
<comment type="subcellular location">
    <subcellularLocation>
        <location evidence="1">Nucleus</location>
        <location evidence="1">Nucleolus</location>
    </subcellularLocation>
</comment>
<dbReference type="PANTHER" id="PTHR14085">
    <property type="entry name" value="WD-REPEAT PROTEIN BING4"/>
    <property type="match status" value="1"/>
</dbReference>
<organism evidence="7 8">
    <name type="scientific">Anaeramoeba ignava</name>
    <name type="common">Anaerobic marine amoeba</name>
    <dbReference type="NCBI Taxonomy" id="1746090"/>
    <lineage>
        <taxon>Eukaryota</taxon>
        <taxon>Metamonada</taxon>
        <taxon>Anaeramoebidae</taxon>
        <taxon>Anaeramoeba</taxon>
    </lineage>
</organism>
<keyword evidence="8" id="KW-1185">Reference proteome</keyword>
<dbReference type="GO" id="GO:0000462">
    <property type="term" value="P:maturation of SSU-rRNA from tricistronic rRNA transcript (SSU-rRNA, 5.8S rRNA, LSU-rRNA)"/>
    <property type="evidence" value="ECO:0007669"/>
    <property type="project" value="TreeGrafter"/>
</dbReference>
<dbReference type="SMART" id="SM01033">
    <property type="entry name" value="BING4CT"/>
    <property type="match status" value="1"/>
</dbReference>